<keyword evidence="7 9" id="KW-0811">Translocation</keyword>
<evidence type="ECO:0000259" key="11">
    <source>
        <dbReference type="Pfam" id="PF02355"/>
    </source>
</evidence>
<comment type="subunit">
    <text evidence="9">Forms a complex with SecF. Part of the essential Sec protein translocation apparatus which comprises SecA, SecYEG and auxiliary proteins SecDF. Other proteins may also be involved.</text>
</comment>
<keyword evidence="5 9" id="KW-0653">Protein transport</keyword>
<dbReference type="Gene3D" id="3.30.1360.200">
    <property type="match status" value="1"/>
</dbReference>
<dbReference type="NCBIfam" id="TIGR01129">
    <property type="entry name" value="secD"/>
    <property type="match status" value="1"/>
</dbReference>
<feature type="compositionally biased region" description="Low complexity" evidence="10">
    <location>
        <begin position="148"/>
        <end position="173"/>
    </location>
</feature>
<feature type="transmembrane region" description="Helical" evidence="9">
    <location>
        <begin position="12"/>
        <end position="32"/>
    </location>
</feature>
<dbReference type="RefSeq" id="WP_358357404.1">
    <property type="nucleotide sequence ID" value="NZ_JBEZFP010000068.1"/>
</dbReference>
<proteinExistence type="inferred from homology"/>
<dbReference type="InterPro" id="IPR054384">
    <property type="entry name" value="SecDF_P1_head"/>
</dbReference>
<feature type="domain" description="SecDF P1 head subdomain" evidence="13">
    <location>
        <begin position="317"/>
        <end position="425"/>
    </location>
</feature>
<feature type="transmembrane region" description="Helical" evidence="9">
    <location>
        <begin position="502"/>
        <end position="523"/>
    </location>
</feature>
<comment type="function">
    <text evidence="9">Part of the Sec protein translocase complex. Interacts with the SecYEG preprotein conducting channel. SecDF uses the proton motive force (PMF) to complete protein translocation after the ATP-dependent function of SecA.</text>
</comment>
<comment type="caution">
    <text evidence="14">The sequence shown here is derived from an EMBL/GenBank/DDBJ whole genome shotgun (WGS) entry which is preliminary data.</text>
</comment>
<dbReference type="InterPro" id="IPR022813">
    <property type="entry name" value="SecD/SecF_arch_bac"/>
</dbReference>
<dbReference type="SUPFAM" id="SSF82866">
    <property type="entry name" value="Multidrug efflux transporter AcrB transmembrane domain"/>
    <property type="match status" value="1"/>
</dbReference>
<keyword evidence="6 9" id="KW-1133">Transmembrane helix</keyword>
<dbReference type="Gene3D" id="1.20.1640.10">
    <property type="entry name" value="Multidrug efflux transporter AcrB transmembrane domain"/>
    <property type="match status" value="1"/>
</dbReference>
<dbReference type="PANTHER" id="PTHR30081:SF1">
    <property type="entry name" value="PROTEIN TRANSLOCASE SUBUNIT SECD"/>
    <property type="match status" value="1"/>
</dbReference>
<comment type="subcellular location">
    <subcellularLocation>
        <location evidence="1 9">Cell membrane</location>
        <topology evidence="1 9">Multi-pass membrane protein</topology>
    </subcellularLocation>
</comment>
<feature type="transmembrane region" description="Helical" evidence="9">
    <location>
        <begin position="472"/>
        <end position="496"/>
    </location>
</feature>
<evidence type="ECO:0000256" key="6">
    <source>
        <dbReference type="ARBA" id="ARBA00022989"/>
    </source>
</evidence>
<dbReference type="InterPro" id="IPR055344">
    <property type="entry name" value="SecD_SecF_C_bact"/>
</dbReference>
<keyword evidence="4 9" id="KW-0812">Transmembrane</keyword>
<keyword evidence="3 9" id="KW-1003">Cell membrane</keyword>
<feature type="compositionally biased region" description="Pro residues" evidence="10">
    <location>
        <begin position="226"/>
        <end position="240"/>
    </location>
</feature>
<gene>
    <name evidence="9 14" type="primary">secD</name>
    <name evidence="14" type="ORF">AB0C36_24440</name>
</gene>
<evidence type="ECO:0000256" key="1">
    <source>
        <dbReference type="ARBA" id="ARBA00004651"/>
    </source>
</evidence>
<dbReference type="PRINTS" id="PR00702">
    <property type="entry name" value="ACRIFLAVINRP"/>
</dbReference>
<evidence type="ECO:0000256" key="8">
    <source>
        <dbReference type="ARBA" id="ARBA00023136"/>
    </source>
</evidence>
<feature type="region of interest" description="Disordered" evidence="10">
    <location>
        <begin position="137"/>
        <end position="248"/>
    </location>
</feature>
<evidence type="ECO:0000259" key="13">
    <source>
        <dbReference type="Pfam" id="PF22599"/>
    </source>
</evidence>
<evidence type="ECO:0000256" key="10">
    <source>
        <dbReference type="SAM" id="MobiDB-lite"/>
    </source>
</evidence>
<protein>
    <recommendedName>
        <fullName evidence="9">Protein translocase subunit SecD</fullName>
    </recommendedName>
</protein>
<dbReference type="InterPro" id="IPR048634">
    <property type="entry name" value="SecD_SecF_C"/>
</dbReference>
<organism evidence="14 15">
    <name type="scientific">Streptodolium elevatio</name>
    <dbReference type="NCBI Taxonomy" id="3157996"/>
    <lineage>
        <taxon>Bacteria</taxon>
        <taxon>Bacillati</taxon>
        <taxon>Actinomycetota</taxon>
        <taxon>Actinomycetes</taxon>
        <taxon>Kitasatosporales</taxon>
        <taxon>Streptomycetaceae</taxon>
        <taxon>Streptodolium</taxon>
    </lineage>
</organism>
<comment type="similarity">
    <text evidence="9">Belongs to the SecD/SecF family. SecD subfamily.</text>
</comment>
<dbReference type="NCBIfam" id="TIGR00916">
    <property type="entry name" value="2A0604s01"/>
    <property type="match status" value="1"/>
</dbReference>
<evidence type="ECO:0000256" key="7">
    <source>
        <dbReference type="ARBA" id="ARBA00023010"/>
    </source>
</evidence>
<dbReference type="InterPro" id="IPR022646">
    <property type="entry name" value="SecD/SecF_CS"/>
</dbReference>
<evidence type="ECO:0000313" key="15">
    <source>
        <dbReference type="Proteomes" id="UP001551482"/>
    </source>
</evidence>
<name>A0ABV3DLL1_9ACTN</name>
<sequence length="645" mass="66607">MAAPKSSTRGHPGRALVFITVVIAALYGIMFATGDTTPRLGIDLAGGTSVTLKAKPDQGAGKNAVNPDNMNTAVAIIRDRVNAFGVSEAEVQTQGSDHIVINIPKGKGEKEAAAQVGQTAKLYFRPVLKAEQQAVVDTPATTPPPSQTPGTTPPASSAPPAASNPPQGQGAASSPPPAAGTPSGSTQPTATGSATSTASNKATPTSSSSTSSKPQGRVIPDLKEATPPPSANPPGNPTPTPSATTAAPFDMTQPITETPTQPNADLAAFGVSPELQAKFDALDCSNPANRGIGNTTDPAQPTVACDKDINKETQTIEKYILGPAAIDGTDLSSSQAQLPGAGQVGGWEVALNFDGTGTDKFTKITGELASSQYPTNRFAVELDGAVVVAPTVSQELPGGQAVITGDFSQKEAKSLANVLKFGALPLSFEQSEVSTVSAALGGDQLRGGLIAGAIGLFLVALYSIMYYRGLGVVSLVSLAISGLLTYAIMCLLGRGIGFALNLPAVCGAIAAIGITADSFIVYFERIRDEVREGKSLQPAVARAWPRARRTILVSDFVSFLAAAVLYYVSVGKVKGFAFTLGLTTLLDVVVVFLFTKPLMVILARKKFFASGHPWSGLDPSRLGAKRALAYRATRRPRPTVEPKEA</sequence>
<dbReference type="PANTHER" id="PTHR30081">
    <property type="entry name" value="PROTEIN-EXPORT MEMBRANE PROTEIN SEC"/>
    <property type="match status" value="1"/>
</dbReference>
<evidence type="ECO:0000256" key="2">
    <source>
        <dbReference type="ARBA" id="ARBA00022448"/>
    </source>
</evidence>
<keyword evidence="15" id="KW-1185">Reference proteome</keyword>
<evidence type="ECO:0000256" key="3">
    <source>
        <dbReference type="ARBA" id="ARBA00022475"/>
    </source>
</evidence>
<feature type="domain" description="Protein translocase subunit SecDF P1" evidence="12">
    <location>
        <begin position="70"/>
        <end position="127"/>
    </location>
</feature>
<dbReference type="InterPro" id="IPR001036">
    <property type="entry name" value="Acrflvin-R"/>
</dbReference>
<dbReference type="Pfam" id="PF07549">
    <property type="entry name" value="Sec_GG"/>
    <property type="match status" value="1"/>
</dbReference>
<evidence type="ECO:0000259" key="12">
    <source>
        <dbReference type="Pfam" id="PF21760"/>
    </source>
</evidence>
<reference evidence="14 15" key="1">
    <citation type="submission" date="2024-06" db="EMBL/GenBank/DDBJ databases">
        <title>The Natural Products Discovery Center: Release of the First 8490 Sequenced Strains for Exploring Actinobacteria Biosynthetic Diversity.</title>
        <authorList>
            <person name="Kalkreuter E."/>
            <person name="Kautsar S.A."/>
            <person name="Yang D."/>
            <person name="Bader C.D."/>
            <person name="Teijaro C.N."/>
            <person name="Fluegel L."/>
            <person name="Davis C.M."/>
            <person name="Simpson J.R."/>
            <person name="Lauterbach L."/>
            <person name="Steele A.D."/>
            <person name="Gui C."/>
            <person name="Meng S."/>
            <person name="Li G."/>
            <person name="Viehrig K."/>
            <person name="Ye F."/>
            <person name="Su P."/>
            <person name="Kiefer A.F."/>
            <person name="Nichols A."/>
            <person name="Cepeda A.J."/>
            <person name="Yan W."/>
            <person name="Fan B."/>
            <person name="Jiang Y."/>
            <person name="Adhikari A."/>
            <person name="Zheng C.-J."/>
            <person name="Schuster L."/>
            <person name="Cowan T.M."/>
            <person name="Smanski M.J."/>
            <person name="Chevrette M.G."/>
            <person name="De Carvalho L.P.S."/>
            <person name="Shen B."/>
        </authorList>
    </citation>
    <scope>NUCLEOTIDE SEQUENCE [LARGE SCALE GENOMIC DNA]</scope>
    <source>
        <strain evidence="14 15">NPDC048946</strain>
    </source>
</reference>
<dbReference type="InterPro" id="IPR005791">
    <property type="entry name" value="SecD"/>
</dbReference>
<keyword evidence="8 9" id="KW-0472">Membrane</keyword>
<dbReference type="Gene3D" id="3.30.70.3220">
    <property type="match status" value="1"/>
</dbReference>
<evidence type="ECO:0000256" key="9">
    <source>
        <dbReference type="HAMAP-Rule" id="MF_01463"/>
    </source>
</evidence>
<evidence type="ECO:0000256" key="4">
    <source>
        <dbReference type="ARBA" id="ARBA00022692"/>
    </source>
</evidence>
<dbReference type="Pfam" id="PF02355">
    <property type="entry name" value="SecD_SecF_C"/>
    <property type="match status" value="1"/>
</dbReference>
<dbReference type="Pfam" id="PF22599">
    <property type="entry name" value="SecDF_P1_head"/>
    <property type="match status" value="1"/>
</dbReference>
<dbReference type="HAMAP" id="MF_01463_B">
    <property type="entry name" value="SecD_B"/>
    <property type="match status" value="1"/>
</dbReference>
<dbReference type="Pfam" id="PF21760">
    <property type="entry name" value="SecD_1st"/>
    <property type="match status" value="1"/>
</dbReference>
<evidence type="ECO:0000256" key="5">
    <source>
        <dbReference type="ARBA" id="ARBA00022927"/>
    </source>
</evidence>
<keyword evidence="2 9" id="KW-0813">Transport</keyword>
<dbReference type="EMBL" id="JBEZFP010000068">
    <property type="protein sequence ID" value="MEU8136646.1"/>
    <property type="molecule type" value="Genomic_DNA"/>
</dbReference>
<dbReference type="InterPro" id="IPR048631">
    <property type="entry name" value="SecD_1st"/>
</dbReference>
<feature type="compositionally biased region" description="Low complexity" evidence="10">
    <location>
        <begin position="180"/>
        <end position="216"/>
    </location>
</feature>
<feature type="domain" description="Protein export membrane protein SecD/SecF C-terminal" evidence="11">
    <location>
        <begin position="427"/>
        <end position="603"/>
    </location>
</feature>
<evidence type="ECO:0000313" key="14">
    <source>
        <dbReference type="EMBL" id="MEU8136646.1"/>
    </source>
</evidence>
<feature type="transmembrane region" description="Helical" evidence="9">
    <location>
        <begin position="575"/>
        <end position="595"/>
    </location>
</feature>
<feature type="transmembrane region" description="Helical" evidence="9">
    <location>
        <begin position="551"/>
        <end position="569"/>
    </location>
</feature>
<dbReference type="Proteomes" id="UP001551482">
    <property type="component" value="Unassembled WGS sequence"/>
</dbReference>
<accession>A0ABV3DLL1</accession>
<feature type="transmembrane region" description="Helical" evidence="9">
    <location>
        <begin position="445"/>
        <end position="465"/>
    </location>
</feature>